<dbReference type="InterPro" id="IPR022965">
    <property type="entry name" value="Helicase_Hel308"/>
</dbReference>
<dbReference type="EC" id="5.6.2.4" evidence="11"/>
<dbReference type="RefSeq" id="WP_012309996.1">
    <property type="nucleotide sequence ID" value="NZ_RCOR01000030.1"/>
</dbReference>
<dbReference type="Gene3D" id="3.40.50.300">
    <property type="entry name" value="P-loop containing nucleotide triphosphate hydrolases"/>
    <property type="match status" value="2"/>
</dbReference>
<evidence type="ECO:0000256" key="2">
    <source>
        <dbReference type="ARBA" id="ARBA00022763"/>
    </source>
</evidence>
<keyword evidence="1 11" id="KW-0547">Nucleotide-binding</keyword>
<dbReference type="AlphaFoldDB" id="A0A3R9PDI0"/>
<dbReference type="HAMAP" id="MF_00442">
    <property type="entry name" value="Helicase_Hel308"/>
    <property type="match status" value="1"/>
</dbReference>
<evidence type="ECO:0000256" key="1">
    <source>
        <dbReference type="ARBA" id="ARBA00022741"/>
    </source>
</evidence>
<dbReference type="SMART" id="SM00487">
    <property type="entry name" value="DEXDc"/>
    <property type="match status" value="1"/>
</dbReference>
<dbReference type="GeneID" id="6094630"/>
<dbReference type="InterPro" id="IPR014001">
    <property type="entry name" value="Helicase_ATP-bd"/>
</dbReference>
<dbReference type="GO" id="GO:0005524">
    <property type="term" value="F:ATP binding"/>
    <property type="evidence" value="ECO:0007669"/>
    <property type="project" value="UniProtKB-UniRule"/>
</dbReference>
<evidence type="ECO:0000259" key="12">
    <source>
        <dbReference type="PROSITE" id="PS51192"/>
    </source>
</evidence>
<feature type="binding site" evidence="11">
    <location>
        <position position="19"/>
    </location>
    <ligand>
        <name>ATP</name>
        <dbReference type="ChEBI" id="CHEBI:30616"/>
    </ligand>
</feature>
<dbReference type="InterPro" id="IPR011545">
    <property type="entry name" value="DEAD/DEAH_box_helicase_dom"/>
</dbReference>
<dbReference type="GO" id="GO:0043138">
    <property type="term" value="F:3'-5' DNA helicase activity"/>
    <property type="evidence" value="ECO:0007669"/>
    <property type="project" value="UniProtKB-UniRule"/>
</dbReference>
<name>A0A3R9PDI0_9CREN</name>
<dbReference type="GO" id="GO:0016887">
    <property type="term" value="F:ATP hydrolysis activity"/>
    <property type="evidence" value="ECO:0007669"/>
    <property type="project" value="RHEA"/>
</dbReference>
<evidence type="ECO:0000256" key="6">
    <source>
        <dbReference type="ARBA" id="ARBA00023125"/>
    </source>
</evidence>
<keyword evidence="2 11" id="KW-0227">DNA damage</keyword>
<comment type="function">
    <text evidence="11">DNA-dependent ATPase and 3'-5' DNA helicase that may be involved in repair of stalled replication forks.</text>
</comment>
<dbReference type="Pfam" id="PF00270">
    <property type="entry name" value="DEAD"/>
    <property type="match status" value="1"/>
</dbReference>
<evidence type="ECO:0000256" key="9">
    <source>
        <dbReference type="ARBA" id="ARBA00034617"/>
    </source>
</evidence>
<evidence type="ECO:0000256" key="5">
    <source>
        <dbReference type="ARBA" id="ARBA00022840"/>
    </source>
</evidence>
<keyword evidence="5 11" id="KW-0067">ATP-binding</keyword>
<keyword evidence="7 11" id="KW-0234">DNA repair</keyword>
<dbReference type="OMA" id="MFLNANI"/>
<dbReference type="InterPro" id="IPR050474">
    <property type="entry name" value="Hel308_SKI2-like"/>
</dbReference>
<dbReference type="SMART" id="SM00490">
    <property type="entry name" value="HELICc"/>
    <property type="match status" value="1"/>
</dbReference>
<evidence type="ECO:0000256" key="10">
    <source>
        <dbReference type="ARBA" id="ARBA00048988"/>
    </source>
</evidence>
<keyword evidence="4 11" id="KW-0347">Helicase</keyword>
<dbReference type="CDD" id="cd18795">
    <property type="entry name" value="SF2_C_Ski2"/>
    <property type="match status" value="1"/>
</dbReference>
<accession>A0A3R9PDI0</accession>
<dbReference type="PANTHER" id="PTHR47961:SF10">
    <property type="entry name" value="ATP-DEPENDENT DNA HELICASE HEL308"/>
    <property type="match status" value="1"/>
</dbReference>
<keyword evidence="6 11" id="KW-0238">DNA-binding</keyword>
<evidence type="ECO:0000259" key="13">
    <source>
        <dbReference type="PROSITE" id="PS51194"/>
    </source>
</evidence>
<evidence type="ECO:0000313" key="15">
    <source>
        <dbReference type="Proteomes" id="UP000278149"/>
    </source>
</evidence>
<dbReference type="EMBL" id="RCOR01000030">
    <property type="protein sequence ID" value="RSN68433.1"/>
    <property type="molecule type" value="Genomic_DNA"/>
</dbReference>
<protein>
    <recommendedName>
        <fullName evidence="11">ATP-dependent DNA helicase Hel308</fullName>
        <ecNumber evidence="11">5.6.2.4</ecNumber>
    </recommendedName>
    <alternativeName>
        <fullName evidence="11">DNA 3'-5' helicase Hel308</fullName>
    </alternativeName>
</protein>
<keyword evidence="3 11" id="KW-0378">Hydrolase</keyword>
<organism evidence="14 15">
    <name type="scientific">Candidatus Korarchaeum cryptofilum</name>
    <dbReference type="NCBI Taxonomy" id="498846"/>
    <lineage>
        <taxon>Archaea</taxon>
        <taxon>Thermoproteota</taxon>
        <taxon>Candidatus Korarchaeia</taxon>
        <taxon>Candidatus Korarchaeales</taxon>
        <taxon>Candidatus Korarchaeaceae</taxon>
        <taxon>Candidatus Korarchaeum</taxon>
    </lineage>
</organism>
<dbReference type="SUPFAM" id="SSF46785">
    <property type="entry name" value="Winged helix' DNA-binding domain"/>
    <property type="match status" value="1"/>
</dbReference>
<evidence type="ECO:0000256" key="4">
    <source>
        <dbReference type="ARBA" id="ARBA00022806"/>
    </source>
</evidence>
<keyword evidence="8 11" id="KW-0413">Isomerase</keyword>
<evidence type="ECO:0000256" key="3">
    <source>
        <dbReference type="ARBA" id="ARBA00022801"/>
    </source>
</evidence>
<evidence type="ECO:0000256" key="8">
    <source>
        <dbReference type="ARBA" id="ARBA00023235"/>
    </source>
</evidence>
<dbReference type="PANTHER" id="PTHR47961">
    <property type="entry name" value="DNA POLYMERASE THETA, PUTATIVE (AFU_ORTHOLOGUE AFUA_1G05260)-RELATED"/>
    <property type="match status" value="1"/>
</dbReference>
<dbReference type="SUPFAM" id="SSF158702">
    <property type="entry name" value="Sec63 N-terminal domain-like"/>
    <property type="match status" value="1"/>
</dbReference>
<evidence type="ECO:0000256" key="11">
    <source>
        <dbReference type="HAMAP-Rule" id="MF_00442"/>
    </source>
</evidence>
<dbReference type="InterPro" id="IPR027417">
    <property type="entry name" value="P-loop_NTPase"/>
</dbReference>
<comment type="catalytic activity">
    <reaction evidence="9 11">
        <text>Couples ATP hydrolysis with the unwinding of duplex DNA by translocating in the 3'-5' direction.</text>
        <dbReference type="EC" id="5.6.2.4"/>
    </reaction>
</comment>
<dbReference type="PROSITE" id="PS51194">
    <property type="entry name" value="HELICASE_CTER"/>
    <property type="match status" value="1"/>
</dbReference>
<comment type="similarity">
    <text evidence="11">Belongs to the helicase family. Hel308 subfamily.</text>
</comment>
<dbReference type="Gene3D" id="1.10.150.20">
    <property type="entry name" value="5' to 3' exonuclease, C-terminal subdomain"/>
    <property type="match status" value="1"/>
</dbReference>
<comment type="catalytic activity">
    <reaction evidence="10 11">
        <text>ATP + H2O = ADP + phosphate + H(+)</text>
        <dbReference type="Rhea" id="RHEA:13065"/>
        <dbReference type="ChEBI" id="CHEBI:15377"/>
        <dbReference type="ChEBI" id="CHEBI:15378"/>
        <dbReference type="ChEBI" id="CHEBI:30616"/>
        <dbReference type="ChEBI" id="CHEBI:43474"/>
        <dbReference type="ChEBI" id="CHEBI:456216"/>
        <dbReference type="EC" id="5.6.2.4"/>
    </reaction>
</comment>
<evidence type="ECO:0000313" key="14">
    <source>
        <dbReference type="EMBL" id="RSN68433.1"/>
    </source>
</evidence>
<dbReference type="Pfam" id="PF14520">
    <property type="entry name" value="HHH_5"/>
    <property type="match status" value="1"/>
</dbReference>
<dbReference type="InterPro" id="IPR001650">
    <property type="entry name" value="Helicase_C-like"/>
</dbReference>
<comment type="caution">
    <text evidence="14">The sequence shown here is derived from an EMBL/GenBank/DDBJ whole genome shotgun (WGS) entry which is preliminary data.</text>
</comment>
<feature type="domain" description="Helicase ATP-binding" evidence="12">
    <location>
        <begin position="24"/>
        <end position="188"/>
    </location>
</feature>
<dbReference type="GO" id="GO:0006281">
    <property type="term" value="P:DNA repair"/>
    <property type="evidence" value="ECO:0007669"/>
    <property type="project" value="UniProtKB-UniRule"/>
</dbReference>
<dbReference type="SUPFAM" id="SSF52540">
    <property type="entry name" value="P-loop containing nucleoside triphosphate hydrolases"/>
    <property type="match status" value="1"/>
</dbReference>
<dbReference type="GO" id="GO:0003677">
    <property type="term" value="F:DNA binding"/>
    <property type="evidence" value="ECO:0007669"/>
    <property type="project" value="UniProtKB-UniRule"/>
</dbReference>
<feature type="domain" description="Helicase C-terminal" evidence="13">
    <location>
        <begin position="217"/>
        <end position="408"/>
    </location>
</feature>
<dbReference type="InterPro" id="IPR048772">
    <property type="entry name" value="Hel308-like_dom4"/>
</dbReference>
<dbReference type="Pfam" id="PF20470">
    <property type="entry name" value="HTH_61"/>
    <property type="match status" value="1"/>
</dbReference>
<dbReference type="Proteomes" id="UP000278149">
    <property type="component" value="Unassembled WGS sequence"/>
</dbReference>
<proteinExistence type="inferred from homology"/>
<dbReference type="Gene3D" id="1.10.3380.30">
    <property type="match status" value="1"/>
</dbReference>
<dbReference type="InterPro" id="IPR036390">
    <property type="entry name" value="WH_DNA-bd_sf"/>
</dbReference>
<comment type="subunit">
    <text evidence="11">Monomer.</text>
</comment>
<dbReference type="InterPro" id="IPR046931">
    <property type="entry name" value="HTH_61"/>
</dbReference>
<reference evidence="14 15" key="1">
    <citation type="submission" date="2018-10" db="EMBL/GenBank/DDBJ databases">
        <title>Co-occurring genomic capacity for anaerobic methane metabolism and dissimilatory sulfite reduction discovered in the Korarchaeota.</title>
        <authorList>
            <person name="Mckay L.J."/>
            <person name="Dlakic M."/>
            <person name="Fields M.W."/>
            <person name="Delmont T.O."/>
            <person name="Eren A.M."/>
            <person name="Jay Z.J."/>
            <person name="Klingelsmith K.B."/>
            <person name="Rusch D.B."/>
            <person name="Inskeep W.P."/>
        </authorList>
    </citation>
    <scope>NUCLEOTIDE SEQUENCE [LARGE SCALE GENOMIC DNA]</scope>
    <source>
        <strain evidence="14 15">WS</strain>
    </source>
</reference>
<sequence>MGLNEFLSRVGVKELYPTQREILERGLVSEGNFVLAAPTASGKTLAAEIVMNEELEKGGKIVYLVPLRSLAYEKYEEFSRVFDKWSVRVSIGDYDSSDEPLGKHDLIVMTYEKFDSLQRHRSSWLSSVSLLVLDEVHYVGDPSRGPTLEMAVSKFMHENQSRRIALSATITNLEEIADWLQAVPIRVDWRPVPLRVGMYVEGKLIYPDGEERLEGEGIIPLLRKCLVEGGQAIVFYNRRSDAVSWAEKLASHFNMSGELLEEVNLSSYGSSKLLEKLSNVMRRGVAFHHAGLPFELRRAVERAFKRGSVRILTATPTLAAGVNLPARTVIVSSYMRYNPKLGRMTPISIMEFWQMAGRAGRPGYDPYGEAYIIAKRSEAKRVFEYISSEPEPISSNLHDTSLLKNHLLALIASMEPISSGEILDIFKRTLLYIQGGDKFLRRTIPFLLDSLKEAGFLQEVRNSYRATSLGRRISELYIDTSSAQMMIEALDELNKRYKVEDVELPVLHLLCMLPDMPKVYGRGRAELLREAIEELDPLIPMEESPISSPSELLQVMRGALSLKMWISGQSDGEIEEKLGVEPGDLRNLAENGEWLCYSFSEISKLFGEKELSEWLRILSMRIRYGVPEELLSLVILKGVGRVRAKLLYEAGYRTVRDIAEAEPEQLERIVGIGKQLSRELVDQARSLAYVGSSDR</sequence>
<dbReference type="PROSITE" id="PS51192">
    <property type="entry name" value="HELICASE_ATP_BIND_1"/>
    <property type="match status" value="1"/>
</dbReference>
<gene>
    <name evidence="11" type="primary">hel308</name>
    <name evidence="14" type="ORF">D9Q81_06140</name>
</gene>
<evidence type="ECO:0000256" key="7">
    <source>
        <dbReference type="ARBA" id="ARBA00023204"/>
    </source>
</evidence>
<dbReference type="Pfam" id="PF21280">
    <property type="entry name" value="Helicase_dom4_arc"/>
    <property type="match status" value="1"/>
</dbReference>
<dbReference type="Pfam" id="PF00271">
    <property type="entry name" value="Helicase_C"/>
    <property type="match status" value="1"/>
</dbReference>